<accession>A0A811KI46</accession>
<feature type="domain" description="TACO1/YebC-like second and third" evidence="2">
    <location>
        <begin position="106"/>
        <end position="267"/>
    </location>
</feature>
<comment type="similarity">
    <text evidence="1">Belongs to the TACO1 family.</text>
</comment>
<gene>
    <name evidence="4" type="ORF">BOKJ2_LOCUS5883</name>
</gene>
<keyword evidence="5" id="KW-1185">Reference proteome</keyword>
<evidence type="ECO:0000313" key="4">
    <source>
        <dbReference type="EMBL" id="CAD5215018.1"/>
    </source>
</evidence>
<dbReference type="InterPro" id="IPR002876">
    <property type="entry name" value="Transcrip_reg_TACO1-like"/>
</dbReference>
<dbReference type="Gene3D" id="3.30.70.980">
    <property type="match status" value="2"/>
</dbReference>
<dbReference type="AlphaFoldDB" id="A0A811KI46"/>
<dbReference type="OrthoDB" id="2017544at2759"/>
<dbReference type="PANTHER" id="PTHR12532">
    <property type="entry name" value="TRANSLATIONAL ACTIVATOR OF CYTOCHROME C OXIDASE 1"/>
    <property type="match status" value="1"/>
</dbReference>
<dbReference type="InterPro" id="IPR017856">
    <property type="entry name" value="Integrase-like_N"/>
</dbReference>
<protein>
    <submittedName>
        <fullName evidence="4">Uncharacterized protein</fullName>
    </submittedName>
</protein>
<feature type="domain" description="TACO1/YebC-like N-terminal" evidence="3">
    <location>
        <begin position="29"/>
        <end position="97"/>
    </location>
</feature>
<reference evidence="4" key="1">
    <citation type="submission" date="2020-09" db="EMBL/GenBank/DDBJ databases">
        <authorList>
            <person name="Kikuchi T."/>
        </authorList>
    </citation>
    <scope>NUCLEOTIDE SEQUENCE</scope>
    <source>
        <strain evidence="4">SH1</strain>
    </source>
</reference>
<dbReference type="InterPro" id="IPR048300">
    <property type="entry name" value="TACO1_YebC-like_2nd/3rd_dom"/>
</dbReference>
<dbReference type="Gene3D" id="1.10.10.200">
    <property type="match status" value="1"/>
</dbReference>
<dbReference type="SUPFAM" id="SSF75625">
    <property type="entry name" value="YebC-like"/>
    <property type="match status" value="1"/>
</dbReference>
<dbReference type="Pfam" id="PF20772">
    <property type="entry name" value="TACO1_YebC_N"/>
    <property type="match status" value="1"/>
</dbReference>
<dbReference type="EMBL" id="CAJFDH010000003">
    <property type="protein sequence ID" value="CAD5215018.1"/>
    <property type="molecule type" value="Genomic_DNA"/>
</dbReference>
<name>A0A811KI46_9BILA</name>
<dbReference type="InterPro" id="IPR026564">
    <property type="entry name" value="Transcrip_reg_TACO1-like_dom3"/>
</dbReference>
<evidence type="ECO:0000259" key="2">
    <source>
        <dbReference type="Pfam" id="PF01709"/>
    </source>
</evidence>
<proteinExistence type="inferred from homology"/>
<evidence type="ECO:0000256" key="1">
    <source>
        <dbReference type="ARBA" id="ARBA00008724"/>
    </source>
</evidence>
<dbReference type="Proteomes" id="UP000614601">
    <property type="component" value="Unassembled WGS sequence"/>
</dbReference>
<dbReference type="InterPro" id="IPR049083">
    <property type="entry name" value="TACO1_YebC_N"/>
</dbReference>
<organism evidence="4 5">
    <name type="scientific">Bursaphelenchus okinawaensis</name>
    <dbReference type="NCBI Taxonomy" id="465554"/>
    <lineage>
        <taxon>Eukaryota</taxon>
        <taxon>Metazoa</taxon>
        <taxon>Ecdysozoa</taxon>
        <taxon>Nematoda</taxon>
        <taxon>Chromadorea</taxon>
        <taxon>Rhabditida</taxon>
        <taxon>Tylenchina</taxon>
        <taxon>Tylenchomorpha</taxon>
        <taxon>Aphelenchoidea</taxon>
        <taxon>Aphelenchoididae</taxon>
        <taxon>Bursaphelenchus</taxon>
    </lineage>
</organism>
<dbReference type="InterPro" id="IPR029072">
    <property type="entry name" value="YebC-like"/>
</dbReference>
<comment type="caution">
    <text evidence="4">The sequence shown here is derived from an EMBL/GenBank/DDBJ whole genome shotgun (WGS) entry which is preliminary data.</text>
</comment>
<dbReference type="GO" id="GO:0005739">
    <property type="term" value="C:mitochondrion"/>
    <property type="evidence" value="ECO:0007669"/>
    <property type="project" value="TreeGrafter"/>
</dbReference>
<sequence length="279" mass="31963">MNSLFRSLNPLRFRVQQFSTTPIVFKGHSKWQNIREVKGKNDALRSQQISWFLKKIRNACKNGGFDPKFNKDLEKLQNEYKAKNLPSESMAKYMARLRDKPDVTHFYDIIGPSGSFIIVEAETDSYNRTKGLVLKYMKKVGGFRMSDSSLKSRFEEKGKIVVEPKKSDGSLLTLEEMEEVGIELDCEEVVVFEKRDEGVAIELTVENGKMHKVESALGEKGYVVENSQVKLIPLHAIEVSEQDMDTINKFYEYMDEVDEVQQIHDNISESEDEQATATA</sequence>
<dbReference type="Pfam" id="PF01709">
    <property type="entry name" value="Transcrip_reg"/>
    <property type="match status" value="1"/>
</dbReference>
<dbReference type="PANTHER" id="PTHR12532:SF0">
    <property type="entry name" value="TRANSLATIONAL ACTIVATOR OF CYTOCHROME C OXIDASE 1"/>
    <property type="match status" value="1"/>
</dbReference>
<evidence type="ECO:0000259" key="3">
    <source>
        <dbReference type="Pfam" id="PF20772"/>
    </source>
</evidence>
<dbReference type="EMBL" id="CAJFCW020000003">
    <property type="protein sequence ID" value="CAG9103501.1"/>
    <property type="molecule type" value="Genomic_DNA"/>
</dbReference>
<dbReference type="Proteomes" id="UP000783686">
    <property type="component" value="Unassembled WGS sequence"/>
</dbReference>
<evidence type="ECO:0000313" key="5">
    <source>
        <dbReference type="Proteomes" id="UP000614601"/>
    </source>
</evidence>